<evidence type="ECO:0000256" key="7">
    <source>
        <dbReference type="RuleBase" id="RU367160"/>
    </source>
</evidence>
<comment type="subcellular location">
    <subcellularLocation>
        <location evidence="1 7">Nucleus</location>
    </subcellularLocation>
</comment>
<keyword evidence="3 7" id="KW-0805">Transcription regulation</keyword>
<reference evidence="9 10" key="1">
    <citation type="submission" date="2023-01" db="EMBL/GenBank/DDBJ databases">
        <authorList>
            <person name="Kreplak J."/>
        </authorList>
    </citation>
    <scope>NUCLEOTIDE SEQUENCE [LARGE SCALE GENOMIC DNA]</scope>
</reference>
<gene>
    <name evidence="9" type="ORF">VFH_V129840</name>
</gene>
<feature type="compositionally biased region" description="Basic residues" evidence="8">
    <location>
        <begin position="101"/>
        <end position="110"/>
    </location>
</feature>
<keyword evidence="4 7" id="KW-0238">DNA-binding</keyword>
<keyword evidence="10" id="KW-1185">Reference proteome</keyword>
<dbReference type="PANTHER" id="PTHR31421:SF2">
    <property type="entry name" value="PROTEIN BASIC PENTACYSTEINE6"/>
    <property type="match status" value="1"/>
</dbReference>
<name>A0AAV1AYT8_VICFA</name>
<proteinExistence type="inferred from homology"/>
<evidence type="ECO:0000256" key="2">
    <source>
        <dbReference type="ARBA" id="ARBA00007911"/>
    </source>
</evidence>
<keyword evidence="6 7" id="KW-0539">Nucleus</keyword>
<evidence type="ECO:0000256" key="3">
    <source>
        <dbReference type="ARBA" id="ARBA00023015"/>
    </source>
</evidence>
<feature type="compositionally biased region" description="Basic residues" evidence="8">
    <location>
        <begin position="212"/>
        <end position="222"/>
    </location>
</feature>
<evidence type="ECO:0000313" key="10">
    <source>
        <dbReference type="Proteomes" id="UP001157006"/>
    </source>
</evidence>
<dbReference type="SMART" id="SM01226">
    <property type="entry name" value="GAGA_bind"/>
    <property type="match status" value="1"/>
</dbReference>
<dbReference type="GO" id="GO:0005634">
    <property type="term" value="C:nucleus"/>
    <property type="evidence" value="ECO:0007669"/>
    <property type="project" value="UniProtKB-SubCell"/>
</dbReference>
<dbReference type="GO" id="GO:0003700">
    <property type="term" value="F:DNA-binding transcription factor activity"/>
    <property type="evidence" value="ECO:0007669"/>
    <property type="project" value="UniProtKB-UniRule"/>
</dbReference>
<dbReference type="GO" id="GO:0009723">
    <property type="term" value="P:response to ethylene"/>
    <property type="evidence" value="ECO:0007669"/>
    <property type="project" value="TreeGrafter"/>
</dbReference>
<protein>
    <recommendedName>
        <fullName evidence="7">GAGA-binding transcriptional activator</fullName>
    </recommendedName>
</protein>
<keyword evidence="5 7" id="KW-0804">Transcription</keyword>
<evidence type="ECO:0000256" key="1">
    <source>
        <dbReference type="ARBA" id="ARBA00004123"/>
    </source>
</evidence>
<evidence type="ECO:0000256" key="4">
    <source>
        <dbReference type="ARBA" id="ARBA00023125"/>
    </source>
</evidence>
<evidence type="ECO:0000256" key="6">
    <source>
        <dbReference type="ARBA" id="ARBA00023242"/>
    </source>
</evidence>
<dbReference type="GO" id="GO:0043565">
    <property type="term" value="F:sequence-specific DNA binding"/>
    <property type="evidence" value="ECO:0007669"/>
    <property type="project" value="TreeGrafter"/>
</dbReference>
<feature type="compositionally biased region" description="Polar residues" evidence="8">
    <location>
        <begin position="57"/>
        <end position="71"/>
    </location>
</feature>
<dbReference type="InterPro" id="IPR010409">
    <property type="entry name" value="GAGA-bd_tscrpt_act"/>
</dbReference>
<dbReference type="Proteomes" id="UP001157006">
    <property type="component" value="Chromosome 5"/>
</dbReference>
<dbReference type="Pfam" id="PF06217">
    <property type="entry name" value="GAGA_bind"/>
    <property type="match status" value="1"/>
</dbReference>
<dbReference type="AlphaFoldDB" id="A0AAV1AYT8"/>
<comment type="similarity">
    <text evidence="2 7">Belongs to the BBR/BPC family.</text>
</comment>
<organism evidence="9 10">
    <name type="scientific">Vicia faba</name>
    <name type="common">Broad bean</name>
    <name type="synonym">Faba vulgaris</name>
    <dbReference type="NCBI Taxonomy" id="3906"/>
    <lineage>
        <taxon>Eukaryota</taxon>
        <taxon>Viridiplantae</taxon>
        <taxon>Streptophyta</taxon>
        <taxon>Embryophyta</taxon>
        <taxon>Tracheophyta</taxon>
        <taxon>Spermatophyta</taxon>
        <taxon>Magnoliopsida</taxon>
        <taxon>eudicotyledons</taxon>
        <taxon>Gunneridae</taxon>
        <taxon>Pentapetalae</taxon>
        <taxon>rosids</taxon>
        <taxon>fabids</taxon>
        <taxon>Fabales</taxon>
        <taxon>Fabaceae</taxon>
        <taxon>Papilionoideae</taxon>
        <taxon>50 kb inversion clade</taxon>
        <taxon>NPAAA clade</taxon>
        <taxon>Hologalegina</taxon>
        <taxon>IRL clade</taxon>
        <taxon>Fabeae</taxon>
        <taxon>Vicia</taxon>
    </lineage>
</organism>
<accession>A0AAV1AYT8</accession>
<dbReference type="PANTHER" id="PTHR31421">
    <property type="entry name" value="PROTEIN BASIC PENTACYSTEINE3"/>
    <property type="match status" value="1"/>
</dbReference>
<feature type="compositionally biased region" description="Low complexity" evidence="8">
    <location>
        <begin position="293"/>
        <end position="307"/>
    </location>
</feature>
<feature type="region of interest" description="Disordered" evidence="8">
    <location>
        <begin position="205"/>
        <end position="332"/>
    </location>
</feature>
<dbReference type="EMBL" id="OX451740">
    <property type="protein sequence ID" value="CAI8614443.1"/>
    <property type="molecule type" value="Genomic_DNA"/>
</dbReference>
<sequence>MIQLLSETFKDTRITIFIFYLLHHRLCEQQRCHRARQHHCCVISHFRSTKTAISRSNFLQQQPSPSTTNALPESPIPSEVGKPPRRAKRPKESKFVSPNKKTPKTSRKVKKEGEDLNKTMFANDKALEWKNSQEIINESDDLNKQLVVSKADWKPQDLALNQVAYDDSTMPAPVCSCTGVLRQCYKWGNGGWQSACCTTTLSVREPTTTTHKWNRSPSRKRPVVADANVSGGNERRIKSPARRPSPSPEKKMKNGSRLVRGREYGSVANRKVNAGPTGVRRDSDEGSGRRSRSPSCSRTVGVSSKIGVGVGRKQAPAKKSESEEGEEKNDIVSQVESIENPHVSMECFIFL</sequence>
<evidence type="ECO:0000256" key="5">
    <source>
        <dbReference type="ARBA" id="ARBA00023163"/>
    </source>
</evidence>
<feature type="region of interest" description="Disordered" evidence="8">
    <location>
        <begin position="57"/>
        <end position="115"/>
    </location>
</feature>
<evidence type="ECO:0000313" key="9">
    <source>
        <dbReference type="EMBL" id="CAI8614443.1"/>
    </source>
</evidence>
<comment type="function">
    <text evidence="7">Transcriptional regulator that specifically binds to GA-rich elements (GAGA-repeats) present in regulatory sequences of genes involved in developmental processes.</text>
</comment>
<evidence type="ECO:0000256" key="8">
    <source>
        <dbReference type="SAM" id="MobiDB-lite"/>
    </source>
</evidence>
<feature type="compositionally biased region" description="Basic and acidic residues" evidence="8">
    <location>
        <begin position="279"/>
        <end position="288"/>
    </location>
</feature>